<dbReference type="Pfam" id="PF16859">
    <property type="entry name" value="TetR_C_11"/>
    <property type="match status" value="1"/>
</dbReference>
<keyword evidence="1" id="KW-0805">Transcription regulation</keyword>
<proteinExistence type="predicted"/>
<evidence type="ECO:0000256" key="1">
    <source>
        <dbReference type="ARBA" id="ARBA00023015"/>
    </source>
</evidence>
<dbReference type="RefSeq" id="WP_040749249.1">
    <property type="nucleotide sequence ID" value="NZ_JACHIT010000001.1"/>
</dbReference>
<dbReference type="Gene3D" id="1.10.10.60">
    <property type="entry name" value="Homeodomain-like"/>
    <property type="match status" value="1"/>
</dbReference>
<reference evidence="6 7" key="1">
    <citation type="submission" date="2020-08" db="EMBL/GenBank/DDBJ databases">
        <title>Sequencing the genomes of 1000 actinobacteria strains.</title>
        <authorList>
            <person name="Klenk H.-P."/>
        </authorList>
    </citation>
    <scope>NUCLEOTIDE SEQUENCE [LARGE SCALE GENOMIC DNA]</scope>
    <source>
        <strain evidence="6 7">DSM 43582</strain>
    </source>
</reference>
<dbReference type="SUPFAM" id="SSF46689">
    <property type="entry name" value="Homeodomain-like"/>
    <property type="match status" value="1"/>
</dbReference>
<keyword evidence="3" id="KW-0804">Transcription</keyword>
<sequence>MATPARRTSGGPVLQDALTDALASAFFEELAAAGYGRLSIEAVARRAGAGKAAVYRRWPSKQAMALDLITKVAVAAADTPDTGTLRGDLHAYLTAAADGLRHPLASKIIPDLLAEAGREPALAASLAEGIGGARRERAAELLRRGIDRGELPRDLNIPLALDFLAGPLYWRLTISDAPLEPGYLDDLITMLLNAFRAEHP</sequence>
<dbReference type="GO" id="GO:0003700">
    <property type="term" value="F:DNA-binding transcription factor activity"/>
    <property type="evidence" value="ECO:0007669"/>
    <property type="project" value="TreeGrafter"/>
</dbReference>
<dbReference type="Proteomes" id="UP000540412">
    <property type="component" value="Unassembled WGS sequence"/>
</dbReference>
<dbReference type="PANTHER" id="PTHR30055:SF148">
    <property type="entry name" value="TETR-FAMILY TRANSCRIPTIONAL REGULATOR"/>
    <property type="match status" value="1"/>
</dbReference>
<dbReference type="InterPro" id="IPR036271">
    <property type="entry name" value="Tet_transcr_reg_TetR-rel_C_sf"/>
</dbReference>
<name>A0A7W9UFH6_9NOCA</name>
<evidence type="ECO:0000256" key="2">
    <source>
        <dbReference type="ARBA" id="ARBA00023125"/>
    </source>
</evidence>
<keyword evidence="2 4" id="KW-0238">DNA-binding</keyword>
<dbReference type="InterPro" id="IPR011075">
    <property type="entry name" value="TetR_C"/>
</dbReference>
<keyword evidence="7" id="KW-1185">Reference proteome</keyword>
<organism evidence="6 7">
    <name type="scientific">Nocardia transvalensis</name>
    <dbReference type="NCBI Taxonomy" id="37333"/>
    <lineage>
        <taxon>Bacteria</taxon>
        <taxon>Bacillati</taxon>
        <taxon>Actinomycetota</taxon>
        <taxon>Actinomycetes</taxon>
        <taxon>Mycobacteriales</taxon>
        <taxon>Nocardiaceae</taxon>
        <taxon>Nocardia</taxon>
    </lineage>
</organism>
<dbReference type="PROSITE" id="PS01081">
    <property type="entry name" value="HTH_TETR_1"/>
    <property type="match status" value="1"/>
</dbReference>
<dbReference type="PANTHER" id="PTHR30055">
    <property type="entry name" value="HTH-TYPE TRANSCRIPTIONAL REGULATOR RUTR"/>
    <property type="match status" value="1"/>
</dbReference>
<dbReference type="PROSITE" id="PS50977">
    <property type="entry name" value="HTH_TETR_2"/>
    <property type="match status" value="1"/>
</dbReference>
<evidence type="ECO:0000313" key="7">
    <source>
        <dbReference type="Proteomes" id="UP000540412"/>
    </source>
</evidence>
<dbReference type="InterPro" id="IPR001647">
    <property type="entry name" value="HTH_TetR"/>
</dbReference>
<evidence type="ECO:0000313" key="6">
    <source>
        <dbReference type="EMBL" id="MBB5911223.1"/>
    </source>
</evidence>
<feature type="domain" description="HTH tetR-type" evidence="5">
    <location>
        <begin position="16"/>
        <end position="76"/>
    </location>
</feature>
<evidence type="ECO:0000256" key="4">
    <source>
        <dbReference type="PROSITE-ProRule" id="PRU00335"/>
    </source>
</evidence>
<gene>
    <name evidence="6" type="ORF">BJY24_000090</name>
</gene>
<accession>A0A7W9UFH6</accession>
<dbReference type="Gene3D" id="1.10.357.10">
    <property type="entry name" value="Tetracycline Repressor, domain 2"/>
    <property type="match status" value="1"/>
</dbReference>
<evidence type="ECO:0000259" key="5">
    <source>
        <dbReference type="PROSITE" id="PS50977"/>
    </source>
</evidence>
<dbReference type="InterPro" id="IPR050109">
    <property type="entry name" value="HTH-type_TetR-like_transc_reg"/>
</dbReference>
<evidence type="ECO:0000256" key="3">
    <source>
        <dbReference type="ARBA" id="ARBA00023163"/>
    </source>
</evidence>
<dbReference type="EMBL" id="JACHIT010000001">
    <property type="protein sequence ID" value="MBB5911223.1"/>
    <property type="molecule type" value="Genomic_DNA"/>
</dbReference>
<feature type="DNA-binding region" description="H-T-H motif" evidence="4">
    <location>
        <begin position="39"/>
        <end position="58"/>
    </location>
</feature>
<dbReference type="GO" id="GO:0000976">
    <property type="term" value="F:transcription cis-regulatory region binding"/>
    <property type="evidence" value="ECO:0007669"/>
    <property type="project" value="TreeGrafter"/>
</dbReference>
<dbReference type="SUPFAM" id="SSF48498">
    <property type="entry name" value="Tetracyclin repressor-like, C-terminal domain"/>
    <property type="match status" value="1"/>
</dbReference>
<comment type="caution">
    <text evidence="6">The sequence shown here is derived from an EMBL/GenBank/DDBJ whole genome shotgun (WGS) entry which is preliminary data.</text>
</comment>
<protein>
    <submittedName>
        <fullName evidence="6">AcrR family transcriptional regulator</fullName>
    </submittedName>
</protein>
<dbReference type="InterPro" id="IPR009057">
    <property type="entry name" value="Homeodomain-like_sf"/>
</dbReference>
<dbReference type="InterPro" id="IPR023772">
    <property type="entry name" value="DNA-bd_HTH_TetR-type_CS"/>
</dbReference>
<dbReference type="Pfam" id="PF00440">
    <property type="entry name" value="TetR_N"/>
    <property type="match status" value="1"/>
</dbReference>
<dbReference type="AlphaFoldDB" id="A0A7W9UFH6"/>